<dbReference type="EMBL" id="KN817632">
    <property type="protein sequence ID" value="KJA15899.1"/>
    <property type="molecule type" value="Genomic_DNA"/>
</dbReference>
<evidence type="ECO:0000313" key="3">
    <source>
        <dbReference type="Proteomes" id="UP000054270"/>
    </source>
</evidence>
<protein>
    <recommendedName>
        <fullName evidence="4">Glycoside hydrolase family 16 protein</fullName>
    </recommendedName>
</protein>
<dbReference type="OMA" id="IQHKWNQ"/>
<dbReference type="Proteomes" id="UP000054270">
    <property type="component" value="Unassembled WGS sequence"/>
</dbReference>
<evidence type="ECO:0008006" key="4">
    <source>
        <dbReference type="Google" id="ProtNLM"/>
    </source>
</evidence>
<keyword evidence="3" id="KW-1185">Reference proteome</keyword>
<gene>
    <name evidence="2" type="ORF">HYPSUDRAFT_47956</name>
</gene>
<dbReference type="AlphaFoldDB" id="A0A0D2N9U0"/>
<evidence type="ECO:0000313" key="2">
    <source>
        <dbReference type="EMBL" id="KJA15899.1"/>
    </source>
</evidence>
<accession>A0A0D2N9U0</accession>
<feature type="signal peptide" evidence="1">
    <location>
        <begin position="1"/>
        <end position="22"/>
    </location>
</feature>
<reference evidence="3" key="1">
    <citation type="submission" date="2014-04" db="EMBL/GenBank/DDBJ databases">
        <title>Evolutionary Origins and Diversification of the Mycorrhizal Mutualists.</title>
        <authorList>
            <consortium name="DOE Joint Genome Institute"/>
            <consortium name="Mycorrhizal Genomics Consortium"/>
            <person name="Kohler A."/>
            <person name="Kuo A."/>
            <person name="Nagy L.G."/>
            <person name="Floudas D."/>
            <person name="Copeland A."/>
            <person name="Barry K.W."/>
            <person name="Cichocki N."/>
            <person name="Veneault-Fourrey C."/>
            <person name="LaButti K."/>
            <person name="Lindquist E.A."/>
            <person name="Lipzen A."/>
            <person name="Lundell T."/>
            <person name="Morin E."/>
            <person name="Murat C."/>
            <person name="Riley R."/>
            <person name="Ohm R."/>
            <person name="Sun H."/>
            <person name="Tunlid A."/>
            <person name="Henrissat B."/>
            <person name="Grigoriev I.V."/>
            <person name="Hibbett D.S."/>
            <person name="Martin F."/>
        </authorList>
    </citation>
    <scope>NUCLEOTIDE SEQUENCE [LARGE SCALE GENOMIC DNA]</scope>
    <source>
        <strain evidence="3">FD-334 SS-4</strain>
    </source>
</reference>
<evidence type="ECO:0000256" key="1">
    <source>
        <dbReference type="SAM" id="SignalP"/>
    </source>
</evidence>
<name>A0A0D2N9U0_HYPSF</name>
<sequence length="229" mass="24756">MYFLCAQIVVSLTLLSGRVCLAQDTSSNVASALGFFPASQRFYSSGFVSPTPPTIQSEFRANYMQHKFDANISDHIVSGFIYVSPSQKKVRADGAGDGFLEASIFDFANTTANGTLVANSIVSFASGVTTPTCSSFFVAPFVEVFPDDFLAQSNAVFAGIQLDELYGEVSAWTFSQGSSLQVTFFLDSNDTFVRYDFAASDSLRTFATTRFFNIIPGPVNGTVFETSCT</sequence>
<dbReference type="OrthoDB" id="3535343at2759"/>
<keyword evidence="1" id="KW-0732">Signal</keyword>
<proteinExistence type="predicted"/>
<organism evidence="2 3">
    <name type="scientific">Hypholoma sublateritium (strain FD-334 SS-4)</name>
    <dbReference type="NCBI Taxonomy" id="945553"/>
    <lineage>
        <taxon>Eukaryota</taxon>
        <taxon>Fungi</taxon>
        <taxon>Dikarya</taxon>
        <taxon>Basidiomycota</taxon>
        <taxon>Agaricomycotina</taxon>
        <taxon>Agaricomycetes</taxon>
        <taxon>Agaricomycetidae</taxon>
        <taxon>Agaricales</taxon>
        <taxon>Agaricineae</taxon>
        <taxon>Strophariaceae</taxon>
        <taxon>Hypholoma</taxon>
    </lineage>
</organism>
<feature type="chain" id="PRO_5002265300" description="Glycoside hydrolase family 16 protein" evidence="1">
    <location>
        <begin position="23"/>
        <end position="229"/>
    </location>
</feature>